<evidence type="ECO:0000256" key="19">
    <source>
        <dbReference type="SAM" id="MobiDB-lite"/>
    </source>
</evidence>
<dbReference type="GO" id="GO:0002753">
    <property type="term" value="P:cytoplasmic pattern recognition receptor signaling pathway"/>
    <property type="evidence" value="ECO:0007669"/>
    <property type="project" value="Ensembl"/>
</dbReference>
<dbReference type="GO" id="GO:0070936">
    <property type="term" value="P:protein K48-linked ubiquitination"/>
    <property type="evidence" value="ECO:0007669"/>
    <property type="project" value="Ensembl"/>
</dbReference>
<dbReference type="GO" id="GO:0036503">
    <property type="term" value="P:ERAD pathway"/>
    <property type="evidence" value="ECO:0007669"/>
    <property type="project" value="Ensembl"/>
</dbReference>
<dbReference type="FunFam" id="3.30.40.10:FF:000438">
    <property type="entry name" value="Bloodthirsty-related gene family, member 25"/>
    <property type="match status" value="1"/>
</dbReference>
<keyword evidence="13" id="KW-0862">Zinc</keyword>
<evidence type="ECO:0000256" key="16">
    <source>
        <dbReference type="ARBA" id="ARBA00023242"/>
    </source>
</evidence>
<dbReference type="OMA" id="VCYGSMP"/>
<dbReference type="GO" id="GO:0032880">
    <property type="term" value="P:regulation of protein localization"/>
    <property type="evidence" value="ECO:0007669"/>
    <property type="project" value="Ensembl"/>
</dbReference>
<dbReference type="PRINTS" id="PR01407">
    <property type="entry name" value="BUTYPHLNCDUF"/>
</dbReference>
<dbReference type="SUPFAM" id="SSF57850">
    <property type="entry name" value="RING/U-box"/>
    <property type="match status" value="1"/>
</dbReference>
<comment type="catalytic activity">
    <reaction evidence="1">
        <text>S-ubiquitinyl-[E2 ubiquitin-conjugating enzyme]-L-cysteine + [acceptor protein]-L-lysine = [E2 ubiquitin-conjugating enzyme]-L-cysteine + N(6)-ubiquitinyl-[acceptor protein]-L-lysine.</text>
        <dbReference type="EC" id="2.3.2.27"/>
    </reaction>
</comment>
<keyword evidence="11 17" id="KW-0863">Zinc-finger</keyword>
<dbReference type="AlphaFoldDB" id="G3VH05"/>
<dbReference type="CDD" id="cd19776">
    <property type="entry name" value="Bbox2_TRIM25_C-IV"/>
    <property type="match status" value="1"/>
</dbReference>
<feature type="domain" description="RING-type" evidence="20">
    <location>
        <begin position="13"/>
        <end position="54"/>
    </location>
</feature>
<evidence type="ECO:0000256" key="15">
    <source>
        <dbReference type="ARBA" id="ARBA00023054"/>
    </source>
</evidence>
<dbReference type="SMART" id="SM00589">
    <property type="entry name" value="PRY"/>
    <property type="match status" value="1"/>
</dbReference>
<feature type="compositionally biased region" description="Polar residues" evidence="19">
    <location>
        <begin position="441"/>
        <end position="454"/>
    </location>
</feature>
<evidence type="ECO:0000256" key="10">
    <source>
        <dbReference type="ARBA" id="ARBA00022723"/>
    </source>
</evidence>
<keyword evidence="9" id="KW-0808">Transferase</keyword>
<dbReference type="SMART" id="SM00449">
    <property type="entry name" value="SPRY"/>
    <property type="match status" value="1"/>
</dbReference>
<dbReference type="GO" id="GO:0140374">
    <property type="term" value="P:antiviral innate immune response"/>
    <property type="evidence" value="ECO:0007669"/>
    <property type="project" value="Ensembl"/>
</dbReference>
<dbReference type="InterPro" id="IPR043136">
    <property type="entry name" value="B30.2/SPRY_sf"/>
</dbReference>
<organism evidence="22 23">
    <name type="scientific">Sarcophilus harrisii</name>
    <name type="common">Tasmanian devil</name>
    <name type="synonym">Sarcophilus laniarius</name>
    <dbReference type="NCBI Taxonomy" id="9305"/>
    <lineage>
        <taxon>Eukaryota</taxon>
        <taxon>Metazoa</taxon>
        <taxon>Chordata</taxon>
        <taxon>Craniata</taxon>
        <taxon>Vertebrata</taxon>
        <taxon>Euteleostomi</taxon>
        <taxon>Mammalia</taxon>
        <taxon>Metatheria</taxon>
        <taxon>Dasyuromorphia</taxon>
        <taxon>Dasyuridae</taxon>
        <taxon>Sarcophilus</taxon>
    </lineage>
</organism>
<dbReference type="GO" id="GO:0003713">
    <property type="term" value="F:transcription coactivator activity"/>
    <property type="evidence" value="ECO:0007669"/>
    <property type="project" value="Ensembl"/>
</dbReference>
<dbReference type="PROSITE" id="PS50089">
    <property type="entry name" value="ZF_RING_2"/>
    <property type="match status" value="1"/>
</dbReference>
<dbReference type="InterPro" id="IPR013320">
    <property type="entry name" value="ConA-like_dom_sf"/>
</dbReference>
<dbReference type="GO" id="GO:0008270">
    <property type="term" value="F:zinc ion binding"/>
    <property type="evidence" value="ECO:0007669"/>
    <property type="project" value="UniProtKB-KW"/>
</dbReference>
<dbReference type="InterPro" id="IPR013083">
    <property type="entry name" value="Znf_RING/FYVE/PHD"/>
</dbReference>
<evidence type="ECO:0000256" key="9">
    <source>
        <dbReference type="ARBA" id="ARBA00022679"/>
    </source>
</evidence>
<dbReference type="EC" id="2.3.2.27" evidence="5"/>
<dbReference type="InterPro" id="IPR003879">
    <property type="entry name" value="Butyrophylin_SPRY"/>
</dbReference>
<evidence type="ECO:0000256" key="4">
    <source>
        <dbReference type="ARBA" id="ARBA00004906"/>
    </source>
</evidence>
<evidence type="ECO:0000256" key="2">
    <source>
        <dbReference type="ARBA" id="ARBA00004123"/>
    </source>
</evidence>
<dbReference type="PROSITE" id="PS50188">
    <property type="entry name" value="B302_SPRY"/>
    <property type="match status" value="1"/>
</dbReference>
<evidence type="ECO:0000256" key="13">
    <source>
        <dbReference type="ARBA" id="ARBA00022833"/>
    </source>
</evidence>
<dbReference type="PANTHER" id="PTHR25465:SF77">
    <property type="entry name" value="E3 UBIQUITIN_ISG15 LIGASE TRIM25"/>
    <property type="match status" value="1"/>
</dbReference>
<keyword evidence="23" id="KW-1185">Reference proteome</keyword>
<dbReference type="GO" id="GO:0043627">
    <property type="term" value="P:response to estrogen"/>
    <property type="evidence" value="ECO:0007669"/>
    <property type="project" value="Ensembl"/>
</dbReference>
<dbReference type="Pfam" id="PF00622">
    <property type="entry name" value="SPRY"/>
    <property type="match status" value="1"/>
</dbReference>
<keyword evidence="14" id="KW-0391">Immunity</keyword>
<dbReference type="GeneID" id="100928651"/>
<dbReference type="GO" id="GO:0016604">
    <property type="term" value="C:nuclear body"/>
    <property type="evidence" value="ECO:0007669"/>
    <property type="project" value="Ensembl"/>
</dbReference>
<dbReference type="OrthoDB" id="6270329at2759"/>
<feature type="region of interest" description="Disordered" evidence="19">
    <location>
        <begin position="367"/>
        <end position="454"/>
    </location>
</feature>
<keyword evidence="6" id="KW-0963">Cytoplasm</keyword>
<dbReference type="SMART" id="SM00184">
    <property type="entry name" value="RING"/>
    <property type="match status" value="1"/>
</dbReference>
<dbReference type="GO" id="GO:0005829">
    <property type="term" value="C:cytosol"/>
    <property type="evidence" value="ECO:0007669"/>
    <property type="project" value="Ensembl"/>
</dbReference>
<evidence type="ECO:0000256" key="11">
    <source>
        <dbReference type="ARBA" id="ARBA00022771"/>
    </source>
</evidence>
<dbReference type="GO" id="GO:0006513">
    <property type="term" value="P:protein monoubiquitination"/>
    <property type="evidence" value="ECO:0007669"/>
    <property type="project" value="Ensembl"/>
</dbReference>
<dbReference type="Gene3D" id="3.30.40.10">
    <property type="entry name" value="Zinc/RING finger domain, C3HC4 (zinc finger)"/>
    <property type="match status" value="1"/>
</dbReference>
<comment type="pathway">
    <text evidence="4">Protein modification; protein ubiquitination.</text>
</comment>
<evidence type="ECO:0000313" key="22">
    <source>
        <dbReference type="Ensembl" id="ENSSHAP00000002459.1"/>
    </source>
</evidence>
<evidence type="ECO:0000256" key="12">
    <source>
        <dbReference type="ARBA" id="ARBA00022786"/>
    </source>
</evidence>
<name>G3VH05_SARHA</name>
<dbReference type="PROSITE" id="PS00518">
    <property type="entry name" value="ZF_RING_1"/>
    <property type="match status" value="1"/>
</dbReference>
<evidence type="ECO:0000256" key="18">
    <source>
        <dbReference type="SAM" id="Coils"/>
    </source>
</evidence>
<protein>
    <recommendedName>
        <fullName evidence="5">RING-type E3 ubiquitin transferase</fullName>
        <ecNumber evidence="5">2.3.2.27</ecNumber>
    </recommendedName>
</protein>
<evidence type="ECO:0000256" key="7">
    <source>
        <dbReference type="ARBA" id="ARBA00022553"/>
    </source>
</evidence>
<reference evidence="22" key="2">
    <citation type="submission" date="2025-08" db="UniProtKB">
        <authorList>
            <consortium name="Ensembl"/>
        </authorList>
    </citation>
    <scope>IDENTIFICATION</scope>
</reference>
<dbReference type="InterPro" id="IPR003877">
    <property type="entry name" value="SPRY_dom"/>
</dbReference>
<dbReference type="GO" id="GO:0044790">
    <property type="term" value="P:suppression of viral release by host"/>
    <property type="evidence" value="ECO:0007669"/>
    <property type="project" value="Ensembl"/>
</dbReference>
<evidence type="ECO:0000256" key="3">
    <source>
        <dbReference type="ARBA" id="ARBA00004496"/>
    </source>
</evidence>
<evidence type="ECO:0000256" key="5">
    <source>
        <dbReference type="ARBA" id="ARBA00012483"/>
    </source>
</evidence>
<dbReference type="Pfam" id="PF15227">
    <property type="entry name" value="zf-C3HC4_4"/>
    <property type="match status" value="1"/>
</dbReference>
<dbReference type="Proteomes" id="UP000007648">
    <property type="component" value="Unassembled WGS sequence"/>
</dbReference>
<dbReference type="InterPro" id="IPR006574">
    <property type="entry name" value="PRY"/>
</dbReference>
<dbReference type="FunFam" id="2.60.120.920:FF:000045">
    <property type="entry name" value="E3 ubiquitin/ISG15 ligase TRIM25"/>
    <property type="match status" value="1"/>
</dbReference>
<dbReference type="KEGG" id="shr:100928651"/>
<dbReference type="eggNOG" id="KOG2177">
    <property type="taxonomic scope" value="Eukaryota"/>
</dbReference>
<dbReference type="CTD" id="7706"/>
<dbReference type="GO" id="GO:0046597">
    <property type="term" value="P:host-mediated suppression of symbiont invasion"/>
    <property type="evidence" value="ECO:0007669"/>
    <property type="project" value="Ensembl"/>
</dbReference>
<dbReference type="GO" id="GO:1990830">
    <property type="term" value="P:cellular response to leukemia inhibitory factor"/>
    <property type="evidence" value="ECO:0007669"/>
    <property type="project" value="Ensembl"/>
</dbReference>
<dbReference type="SUPFAM" id="SSF49899">
    <property type="entry name" value="Concanavalin A-like lectins/glucanases"/>
    <property type="match status" value="1"/>
</dbReference>
<evidence type="ECO:0000259" key="21">
    <source>
        <dbReference type="PROSITE" id="PS50188"/>
    </source>
</evidence>
<dbReference type="Gene3D" id="2.60.120.920">
    <property type="match status" value="1"/>
</dbReference>
<dbReference type="RefSeq" id="XP_012405709.1">
    <property type="nucleotide sequence ID" value="XM_012550255.3"/>
</dbReference>
<evidence type="ECO:0000259" key="20">
    <source>
        <dbReference type="PROSITE" id="PS50089"/>
    </source>
</evidence>
<dbReference type="GO" id="GO:0043123">
    <property type="term" value="P:positive regulation of canonical NF-kappaB signal transduction"/>
    <property type="evidence" value="ECO:0007669"/>
    <property type="project" value="Ensembl"/>
</dbReference>
<evidence type="ECO:0000256" key="8">
    <source>
        <dbReference type="ARBA" id="ARBA00022588"/>
    </source>
</evidence>
<comment type="subcellular location">
    <subcellularLocation>
        <location evidence="3">Cytoplasm</location>
    </subcellularLocation>
    <subcellularLocation>
        <location evidence="2">Nucleus</location>
    </subcellularLocation>
</comment>
<dbReference type="Gene3D" id="3.30.160.60">
    <property type="entry name" value="Classic Zinc Finger"/>
    <property type="match status" value="1"/>
</dbReference>
<evidence type="ECO:0000256" key="14">
    <source>
        <dbReference type="ARBA" id="ARBA00022859"/>
    </source>
</evidence>
<dbReference type="Ensembl" id="ENSSHAT00000002485.2">
    <property type="protein sequence ID" value="ENSSHAP00000002459.1"/>
    <property type="gene ID" value="ENSSHAG00000002177.2"/>
</dbReference>
<keyword evidence="12" id="KW-0833">Ubl conjugation pathway</keyword>
<dbReference type="Pfam" id="PF13765">
    <property type="entry name" value="PRY"/>
    <property type="match status" value="1"/>
</dbReference>
<dbReference type="GO" id="GO:0010494">
    <property type="term" value="C:cytoplasmic stress granule"/>
    <property type="evidence" value="ECO:0007669"/>
    <property type="project" value="Ensembl"/>
</dbReference>
<accession>G3VH05</accession>
<keyword evidence="16" id="KW-0539">Nucleus</keyword>
<sequence>MAELQPLTDELTCSICLEIFQEPVTTPCGHNFCSRCLDETWTVQDSQFFCPQCRTCFQMRPQLKKNTVLCAVVEQVQQAHSLWDLGASNSESQDGEPLYPSSRKGSQAKEEPTKTVACDHCLRAVAVKTCFTCMVSFCSEHLKPHLDNPMFQGHDLQPPVWDLASRKCPEHGRLREFFCSQHGLCICCLCLVGHKTCSSVTLDVARADLKLKMKQKLTTLYDHINKASNALKDVKLKQHAVQETADRKMELLKHEYEEMKVLVESEEKNSLWKLKEEEKRVLDKYDHVHQVLLKKKSEIESMKEEIELLLTKNDEIAFLEKASKLQEHVIKPVFVPKNELNQEMMHSVYQNAFSLKEVLKDKINNPQEKKIEESTSPDVSGKGLPFSIPTYPNRESRQMRRIYKGDKVGDKSQVKLPVGHQQEKSGAPDQKQKPKKPVPATPSTHSQNSGMGSLTDLTKLKTALQDTTEKVNALPKNSPNQKTQVLEAFLAKSRAELLQYATRVVLDYNTANYKVALSENYTVASVASVPQNYPSRPQRFTCCSQVLGLHSYKSGVHYWEVELQKNTFCGIGICYGSMDRHGPASRLGRNSSSWCVEWFNNKISAWHNDLEKHLPLTKATRIGVLLNYDDGFVIFFAITDKVNQIYKYRAEFSEALYPVFWLFSSGTTLSICPLK</sequence>
<dbReference type="InParanoid" id="G3VH05"/>
<reference evidence="22 23" key="1">
    <citation type="journal article" date="2011" name="Proc. Natl. Acad. Sci. U.S.A.">
        <title>Genetic diversity and population structure of the endangered marsupial Sarcophilus harrisii (Tasmanian devil).</title>
        <authorList>
            <person name="Miller W."/>
            <person name="Hayes V.M."/>
            <person name="Ratan A."/>
            <person name="Petersen D.C."/>
            <person name="Wittekindt N.E."/>
            <person name="Miller J."/>
            <person name="Walenz B."/>
            <person name="Knight J."/>
            <person name="Qi J."/>
            <person name="Zhao F."/>
            <person name="Wang Q."/>
            <person name="Bedoya-Reina O.C."/>
            <person name="Katiyar N."/>
            <person name="Tomsho L.P."/>
            <person name="Kasson L.M."/>
            <person name="Hardie R.A."/>
            <person name="Woodbridge P."/>
            <person name="Tindall E.A."/>
            <person name="Bertelsen M.F."/>
            <person name="Dixon D."/>
            <person name="Pyecroft S."/>
            <person name="Helgen K.M."/>
            <person name="Lesk A.M."/>
            <person name="Pringle T.H."/>
            <person name="Patterson N."/>
            <person name="Zhang Y."/>
            <person name="Kreiss A."/>
            <person name="Woods G.M."/>
            <person name="Jones M.E."/>
            <person name="Schuster S.C."/>
        </authorList>
    </citation>
    <scope>NUCLEOTIDE SEQUENCE [LARGE SCALE GENOMIC DNA]</scope>
</reference>
<dbReference type="PANTHER" id="PTHR25465">
    <property type="entry name" value="B-BOX DOMAIN CONTAINING"/>
    <property type="match status" value="1"/>
</dbReference>
<evidence type="ECO:0000256" key="17">
    <source>
        <dbReference type="PROSITE-ProRule" id="PRU00175"/>
    </source>
</evidence>
<dbReference type="GO" id="GO:0046596">
    <property type="term" value="P:regulation of viral entry into host cell"/>
    <property type="evidence" value="ECO:0007669"/>
    <property type="project" value="Ensembl"/>
</dbReference>
<evidence type="ECO:0000313" key="23">
    <source>
        <dbReference type="Proteomes" id="UP000007648"/>
    </source>
</evidence>
<dbReference type="InterPro" id="IPR001870">
    <property type="entry name" value="B30.2/SPRY"/>
</dbReference>
<dbReference type="GO" id="GO:0061630">
    <property type="term" value="F:ubiquitin protein ligase activity"/>
    <property type="evidence" value="ECO:0007669"/>
    <property type="project" value="UniProtKB-EC"/>
</dbReference>
<dbReference type="GeneTree" id="ENSGT00940000160741"/>
<gene>
    <name evidence="22" type="primary">TRIM25</name>
</gene>
<dbReference type="InterPro" id="IPR017907">
    <property type="entry name" value="Znf_RING_CS"/>
</dbReference>
<dbReference type="SUPFAM" id="SSF57845">
    <property type="entry name" value="B-box zinc-binding domain"/>
    <property type="match status" value="1"/>
</dbReference>
<feature type="region of interest" description="Disordered" evidence="19">
    <location>
        <begin position="87"/>
        <end position="108"/>
    </location>
</feature>
<keyword evidence="15 18" id="KW-0175">Coiled coil</keyword>
<dbReference type="FunCoup" id="G3VH05">
    <property type="interactions" value="1819"/>
</dbReference>
<dbReference type="STRING" id="9305.ENSSHAP00000002459"/>
<feature type="domain" description="B30.2/SPRY" evidence="21">
    <location>
        <begin position="484"/>
        <end position="675"/>
    </location>
</feature>
<keyword evidence="7" id="KW-0597">Phosphoprotein</keyword>
<dbReference type="GO" id="GO:0034599">
    <property type="term" value="P:cellular response to oxidative stress"/>
    <property type="evidence" value="ECO:0007669"/>
    <property type="project" value="Ensembl"/>
</dbReference>
<dbReference type="InterPro" id="IPR051051">
    <property type="entry name" value="E3_ubiq-ligase_TRIM/RNF"/>
</dbReference>
<proteinExistence type="predicted"/>
<dbReference type="InterPro" id="IPR001841">
    <property type="entry name" value="Znf_RING"/>
</dbReference>
<keyword evidence="10" id="KW-0479">Metal-binding</keyword>
<evidence type="ECO:0000256" key="1">
    <source>
        <dbReference type="ARBA" id="ARBA00000900"/>
    </source>
</evidence>
<dbReference type="GO" id="GO:0009299">
    <property type="term" value="P:mRNA transcription"/>
    <property type="evidence" value="ECO:0007669"/>
    <property type="project" value="Ensembl"/>
</dbReference>
<reference evidence="22" key="3">
    <citation type="submission" date="2025-09" db="UniProtKB">
        <authorList>
            <consortium name="Ensembl"/>
        </authorList>
    </citation>
    <scope>IDENTIFICATION</scope>
</reference>
<dbReference type="GO" id="GO:0019076">
    <property type="term" value="P:viral release from host cell"/>
    <property type="evidence" value="ECO:0007669"/>
    <property type="project" value="Ensembl"/>
</dbReference>
<dbReference type="CDD" id="cd16597">
    <property type="entry name" value="RING-HC_TRIM25_C-IV"/>
    <property type="match status" value="1"/>
</dbReference>
<dbReference type="GO" id="GO:0043161">
    <property type="term" value="P:proteasome-mediated ubiquitin-dependent protein catabolic process"/>
    <property type="evidence" value="ECO:0007669"/>
    <property type="project" value="Ensembl"/>
</dbReference>
<keyword evidence="8" id="KW-0399">Innate immunity</keyword>
<evidence type="ECO:0000256" key="6">
    <source>
        <dbReference type="ARBA" id="ARBA00022490"/>
    </source>
</evidence>
<feature type="compositionally biased region" description="Basic and acidic residues" evidence="19">
    <location>
        <begin position="394"/>
        <end position="413"/>
    </location>
</feature>
<dbReference type="Gene3D" id="4.10.830.40">
    <property type="match status" value="1"/>
</dbReference>
<dbReference type="GO" id="GO:0039552">
    <property type="term" value="F:RIG-I binding"/>
    <property type="evidence" value="ECO:0007669"/>
    <property type="project" value="Ensembl"/>
</dbReference>
<feature type="coiled-coil region" evidence="18">
    <location>
        <begin position="249"/>
        <end position="312"/>
    </location>
</feature>